<dbReference type="RefSeq" id="WP_166196028.1">
    <property type="nucleotide sequence ID" value="NZ_JAAOIV010000005.1"/>
</dbReference>
<dbReference type="Proteomes" id="UP000744769">
    <property type="component" value="Unassembled WGS sequence"/>
</dbReference>
<comment type="caution">
    <text evidence="2">The sequence shown here is derived from an EMBL/GenBank/DDBJ whole genome shotgun (WGS) entry which is preliminary data.</text>
</comment>
<name>A0A967EEN7_9MICO</name>
<feature type="region of interest" description="Disordered" evidence="1">
    <location>
        <begin position="116"/>
        <end position="140"/>
    </location>
</feature>
<gene>
    <name evidence="2" type="ORF">G9U51_08665</name>
</gene>
<reference evidence="2" key="1">
    <citation type="submission" date="2020-03" db="EMBL/GenBank/DDBJ databases">
        <title>Draft sequencing of Calidifontibacter sp. DB0510.</title>
        <authorList>
            <person name="Kim D.-U."/>
        </authorList>
    </citation>
    <scope>NUCLEOTIDE SEQUENCE</scope>
    <source>
        <strain evidence="2">DB0510</strain>
    </source>
</reference>
<protein>
    <submittedName>
        <fullName evidence="2">Uncharacterized protein</fullName>
    </submittedName>
</protein>
<accession>A0A967EEN7</accession>
<feature type="compositionally biased region" description="Basic and acidic residues" evidence="1">
    <location>
        <begin position="116"/>
        <end position="134"/>
    </location>
</feature>
<sequence length="298" mass="31855">MSTQQPPTAVPDPATEPGRSPEPAFASSAGLRALLDRLHDAGANAWREDPDASELLAYTIDRYAPLARTWHRDPGEAATAAFLAMRHDGVRHAADPWAVVTRAVQVSLSAENHADRHLTSAEKARRTQHADADAPLRAGDYTDTLTTQTADPSAYLGAAWDGEPADPDDTEPVIADATTLLELLGWPEPVAATVVEYVAARLADAGSIPAAYETLRRDTAIRVQLDLDRTVWTTLVGVLLGGRPQPGRPTRRGVLARLLLGDTIRDLLDDNTLVRSVIVVLPQQGIAATGPARGEDDA</sequence>
<proteinExistence type="predicted"/>
<dbReference type="EMBL" id="JAAOIV010000005">
    <property type="protein sequence ID" value="NHN55846.1"/>
    <property type="molecule type" value="Genomic_DNA"/>
</dbReference>
<dbReference type="AlphaFoldDB" id="A0A967EEN7"/>
<feature type="region of interest" description="Disordered" evidence="1">
    <location>
        <begin position="1"/>
        <end position="25"/>
    </location>
</feature>
<evidence type="ECO:0000313" key="3">
    <source>
        <dbReference type="Proteomes" id="UP000744769"/>
    </source>
</evidence>
<organism evidence="2 3">
    <name type="scientific">Metallococcus carri</name>
    <dbReference type="NCBI Taxonomy" id="1656884"/>
    <lineage>
        <taxon>Bacteria</taxon>
        <taxon>Bacillati</taxon>
        <taxon>Actinomycetota</taxon>
        <taxon>Actinomycetes</taxon>
        <taxon>Micrococcales</taxon>
        <taxon>Dermacoccaceae</taxon>
        <taxon>Metallococcus</taxon>
    </lineage>
</organism>
<keyword evidence="3" id="KW-1185">Reference proteome</keyword>
<evidence type="ECO:0000256" key="1">
    <source>
        <dbReference type="SAM" id="MobiDB-lite"/>
    </source>
</evidence>
<evidence type="ECO:0000313" key="2">
    <source>
        <dbReference type="EMBL" id="NHN55846.1"/>
    </source>
</evidence>